<feature type="compositionally biased region" description="Basic and acidic residues" evidence="1">
    <location>
        <begin position="66"/>
        <end position="77"/>
    </location>
</feature>
<feature type="domain" description="DUF8106" evidence="2">
    <location>
        <begin position="14"/>
        <end position="56"/>
    </location>
</feature>
<protein>
    <recommendedName>
        <fullName evidence="2">DUF8106 domain-containing protein</fullName>
    </recommendedName>
</protein>
<reference evidence="4" key="1">
    <citation type="submission" date="2016-10" db="EMBL/GenBank/DDBJ databases">
        <authorList>
            <person name="Varghese N."/>
            <person name="Submissions S."/>
        </authorList>
    </citation>
    <scope>NUCLEOTIDE SEQUENCE [LARGE SCALE GENOMIC DNA]</scope>
    <source>
        <strain evidence="4">DSM 24767</strain>
    </source>
</reference>
<proteinExistence type="predicted"/>
<dbReference type="AlphaFoldDB" id="A0A1H1FBM0"/>
<sequence>MNRSKAHDGRTDRRKSTLFCWECDHASPIDGDWLRQSQDGRVACICPVCETTIVEQPGESVSSGKVRSDERRTVSSQ</sequence>
<name>A0A1H1FBM0_NATTX</name>
<organism evidence="3 4">
    <name type="scientific">Natronobacterium texcoconense</name>
    <dbReference type="NCBI Taxonomy" id="1095778"/>
    <lineage>
        <taxon>Archaea</taxon>
        <taxon>Methanobacteriati</taxon>
        <taxon>Methanobacteriota</taxon>
        <taxon>Stenosarchaea group</taxon>
        <taxon>Halobacteria</taxon>
        <taxon>Halobacteriales</taxon>
        <taxon>Natrialbaceae</taxon>
        <taxon>Natronobacterium</taxon>
    </lineage>
</organism>
<evidence type="ECO:0000313" key="4">
    <source>
        <dbReference type="Proteomes" id="UP000198848"/>
    </source>
</evidence>
<gene>
    <name evidence="3" type="ORF">SAMN04489842_1896</name>
</gene>
<accession>A0A1H1FBM0</accession>
<dbReference type="EMBL" id="FNLC01000002">
    <property type="protein sequence ID" value="SDQ98154.1"/>
    <property type="molecule type" value="Genomic_DNA"/>
</dbReference>
<dbReference type="Pfam" id="PF26408">
    <property type="entry name" value="DUF8106"/>
    <property type="match status" value="1"/>
</dbReference>
<feature type="region of interest" description="Disordered" evidence="1">
    <location>
        <begin position="57"/>
        <end position="77"/>
    </location>
</feature>
<evidence type="ECO:0000259" key="2">
    <source>
        <dbReference type="Pfam" id="PF26408"/>
    </source>
</evidence>
<dbReference type="RefSeq" id="WP_090380769.1">
    <property type="nucleotide sequence ID" value="NZ_FNLC01000002.1"/>
</dbReference>
<keyword evidence="4" id="KW-1185">Reference proteome</keyword>
<dbReference type="Proteomes" id="UP000198848">
    <property type="component" value="Unassembled WGS sequence"/>
</dbReference>
<dbReference type="InterPro" id="IPR058419">
    <property type="entry name" value="DUF8106"/>
</dbReference>
<dbReference type="OrthoDB" id="209680at2157"/>
<evidence type="ECO:0000256" key="1">
    <source>
        <dbReference type="SAM" id="MobiDB-lite"/>
    </source>
</evidence>
<evidence type="ECO:0000313" key="3">
    <source>
        <dbReference type="EMBL" id="SDQ98154.1"/>
    </source>
</evidence>
<dbReference type="STRING" id="1095778.SAMN04489842_1896"/>